<dbReference type="EMBL" id="FUYP01000009">
    <property type="protein sequence ID" value="SKB55514.1"/>
    <property type="molecule type" value="Genomic_DNA"/>
</dbReference>
<dbReference type="AlphaFoldDB" id="A0A1T5C7V6"/>
<dbReference type="SUPFAM" id="SSF142433">
    <property type="entry name" value="CinA-like"/>
    <property type="match status" value="1"/>
</dbReference>
<evidence type="ECO:0000313" key="2">
    <source>
        <dbReference type="EMBL" id="SKB55514.1"/>
    </source>
</evidence>
<dbReference type="RefSeq" id="WP_079638349.1">
    <property type="nucleotide sequence ID" value="NZ_FUYP01000009.1"/>
</dbReference>
<dbReference type="Proteomes" id="UP000190044">
    <property type="component" value="Unassembled WGS sequence"/>
</dbReference>
<proteinExistence type="predicted"/>
<dbReference type="NCBIfam" id="TIGR00199">
    <property type="entry name" value="PncC_domain"/>
    <property type="match status" value="1"/>
</dbReference>
<evidence type="ECO:0000313" key="3">
    <source>
        <dbReference type="Proteomes" id="UP000190044"/>
    </source>
</evidence>
<accession>A0A1T5C7V6</accession>
<dbReference type="Pfam" id="PF02464">
    <property type="entry name" value="CinA"/>
    <property type="match status" value="1"/>
</dbReference>
<dbReference type="InterPro" id="IPR036653">
    <property type="entry name" value="CinA-like_C"/>
</dbReference>
<sequence length="187" mass="19327">MSLPSNVESRLAAREAAATAVLAANRAAERRVAVAESCTGGMVCAALTDIAGSSDVFTAGFITYSGDAKKTQLEVSGDILETFGEVSLATAWAMAAGALAKSDAEVAVAITGIAGPGGGSEKKPVGQVVFARALRGQDPDDYFTQRVQFQSTDRAAIRHAATLFALDLLLPEKDSLRPSEDIELPAP</sequence>
<dbReference type="OrthoDB" id="9801454at2"/>
<dbReference type="Gene3D" id="3.90.950.20">
    <property type="entry name" value="CinA-like"/>
    <property type="match status" value="1"/>
</dbReference>
<protein>
    <submittedName>
        <fullName evidence="2">Nicotinamide-nucleotide amidase</fullName>
    </submittedName>
</protein>
<feature type="domain" description="CinA C-terminal" evidence="1">
    <location>
        <begin position="17"/>
        <end position="170"/>
    </location>
</feature>
<dbReference type="InterPro" id="IPR008136">
    <property type="entry name" value="CinA_C"/>
</dbReference>
<name>A0A1T5C7V6_9SPHN</name>
<organism evidence="2 3">
    <name type="scientific">Sphingopyxis flava</name>
    <dbReference type="NCBI Taxonomy" id="1507287"/>
    <lineage>
        <taxon>Bacteria</taxon>
        <taxon>Pseudomonadati</taxon>
        <taxon>Pseudomonadota</taxon>
        <taxon>Alphaproteobacteria</taxon>
        <taxon>Sphingomonadales</taxon>
        <taxon>Sphingomonadaceae</taxon>
        <taxon>Sphingopyxis</taxon>
    </lineage>
</organism>
<evidence type="ECO:0000259" key="1">
    <source>
        <dbReference type="Pfam" id="PF02464"/>
    </source>
</evidence>
<keyword evidence="3" id="KW-1185">Reference proteome</keyword>
<reference evidence="3" key="1">
    <citation type="submission" date="2017-02" db="EMBL/GenBank/DDBJ databases">
        <authorList>
            <person name="Varghese N."/>
            <person name="Submissions S."/>
        </authorList>
    </citation>
    <scope>NUCLEOTIDE SEQUENCE [LARGE SCALE GENOMIC DNA]</scope>
    <source>
        <strain evidence="3">R11H</strain>
    </source>
</reference>
<gene>
    <name evidence="2" type="ORF">SAMN06295937_100922</name>
</gene>